<dbReference type="Proteomes" id="UP000736672">
    <property type="component" value="Unassembled WGS sequence"/>
</dbReference>
<comment type="caution">
    <text evidence="3">The sequence shown here is derived from an EMBL/GenBank/DDBJ whole genome shotgun (WGS) entry which is preliminary data.</text>
</comment>
<keyword evidence="1" id="KW-0175">Coiled coil</keyword>
<dbReference type="PANTHER" id="PTHR37542:SF3">
    <property type="entry name" value="PRION-INHIBITION AND PROPAGATION HELO DOMAIN-CONTAINING PROTEIN"/>
    <property type="match status" value="1"/>
</dbReference>
<organism evidence="3 4">
    <name type="scientific">Fusarium solani</name>
    <name type="common">Filamentous fungus</name>
    <dbReference type="NCBI Taxonomy" id="169388"/>
    <lineage>
        <taxon>Eukaryota</taxon>
        <taxon>Fungi</taxon>
        <taxon>Dikarya</taxon>
        <taxon>Ascomycota</taxon>
        <taxon>Pezizomycotina</taxon>
        <taxon>Sordariomycetes</taxon>
        <taxon>Hypocreomycetidae</taxon>
        <taxon>Hypocreales</taxon>
        <taxon>Nectriaceae</taxon>
        <taxon>Fusarium</taxon>
        <taxon>Fusarium solani species complex</taxon>
    </lineage>
</organism>
<proteinExistence type="predicted"/>
<keyword evidence="3" id="KW-0640">Prion</keyword>
<feature type="domain" description="Prion-inhibition and propagation HeLo" evidence="2">
    <location>
        <begin position="5"/>
        <end position="207"/>
    </location>
</feature>
<evidence type="ECO:0000313" key="4">
    <source>
        <dbReference type="Proteomes" id="UP000736672"/>
    </source>
</evidence>
<evidence type="ECO:0000256" key="1">
    <source>
        <dbReference type="SAM" id="Coils"/>
    </source>
</evidence>
<dbReference type="Pfam" id="PF14479">
    <property type="entry name" value="HeLo"/>
    <property type="match status" value="1"/>
</dbReference>
<dbReference type="InterPro" id="IPR038305">
    <property type="entry name" value="HeLo_sf"/>
</dbReference>
<dbReference type="InterPro" id="IPR029498">
    <property type="entry name" value="HeLo_dom"/>
</dbReference>
<keyword evidence="3" id="KW-0034">Amyloid</keyword>
<dbReference type="AlphaFoldDB" id="A0A9P9G1J3"/>
<keyword evidence="4" id="KW-1185">Reference proteome</keyword>
<protein>
    <submittedName>
        <fullName evidence="3">Prion-inhibition and propagation-domain-containing protein</fullName>
    </submittedName>
</protein>
<dbReference type="Gene3D" id="1.20.120.1020">
    <property type="entry name" value="Prion-inhibition and propagation, HeLo domain"/>
    <property type="match status" value="1"/>
</dbReference>
<accession>A0A9P9G1J3</accession>
<evidence type="ECO:0000313" key="3">
    <source>
        <dbReference type="EMBL" id="KAH7230806.1"/>
    </source>
</evidence>
<name>A0A9P9G1J3_FUSSL</name>
<sequence length="302" mass="33456">MEAVGLALGAVSLAGSISGSFVSIIQCFEYVQLGRNFGRDFNRCQTRLGALKLRLTRLAVAFGVLPDPRTGRVCKVLITHEEAAQANRLVDSILQDMQEMEQKSKRYANTRPQPSANSETLDICVAGELHGSQQALNQKTDDIVSRRLKGTSWTKLTKWALYEKRHLDILLTDISETLGLLETLFPTVIEAQKALCAIEVKELQGNSQETPTLEMLRKASEENADTLLTKAIRDAIVSRGKRHHYERTEVDGNSFLKQGDYIARDFSGWAPVGKLGHDFGTTIIKGQSKARQGDTYGEGDVF</sequence>
<feature type="coiled-coil region" evidence="1">
    <location>
        <begin position="83"/>
        <end position="110"/>
    </location>
</feature>
<dbReference type="EMBL" id="JAGTJS010000035">
    <property type="protein sequence ID" value="KAH7230806.1"/>
    <property type="molecule type" value="Genomic_DNA"/>
</dbReference>
<evidence type="ECO:0000259" key="2">
    <source>
        <dbReference type="Pfam" id="PF14479"/>
    </source>
</evidence>
<reference evidence="3" key="1">
    <citation type="journal article" date="2021" name="Nat. Commun.">
        <title>Genetic determinants of endophytism in the Arabidopsis root mycobiome.</title>
        <authorList>
            <person name="Mesny F."/>
            <person name="Miyauchi S."/>
            <person name="Thiergart T."/>
            <person name="Pickel B."/>
            <person name="Atanasova L."/>
            <person name="Karlsson M."/>
            <person name="Huettel B."/>
            <person name="Barry K.W."/>
            <person name="Haridas S."/>
            <person name="Chen C."/>
            <person name="Bauer D."/>
            <person name="Andreopoulos W."/>
            <person name="Pangilinan J."/>
            <person name="LaButti K."/>
            <person name="Riley R."/>
            <person name="Lipzen A."/>
            <person name="Clum A."/>
            <person name="Drula E."/>
            <person name="Henrissat B."/>
            <person name="Kohler A."/>
            <person name="Grigoriev I.V."/>
            <person name="Martin F.M."/>
            <person name="Hacquard S."/>
        </authorList>
    </citation>
    <scope>NUCLEOTIDE SEQUENCE</scope>
    <source>
        <strain evidence="3">FSSC 5 MPI-SDFR-AT-0091</strain>
    </source>
</reference>
<dbReference type="PANTHER" id="PTHR37542">
    <property type="entry name" value="HELO DOMAIN-CONTAINING PROTEIN-RELATED"/>
    <property type="match status" value="1"/>
</dbReference>
<gene>
    <name evidence="3" type="ORF">B0J15DRAFT_198802</name>
</gene>
<dbReference type="OrthoDB" id="20872at2759"/>